<accession>A0ABP8AUH1</accession>
<name>A0ABP8AUH1_9MICO</name>
<proteinExistence type="predicted"/>
<evidence type="ECO:0000256" key="1">
    <source>
        <dbReference type="SAM" id="MobiDB-lite"/>
    </source>
</evidence>
<evidence type="ECO:0000313" key="3">
    <source>
        <dbReference type="Proteomes" id="UP001500213"/>
    </source>
</evidence>
<comment type="caution">
    <text evidence="2">The sequence shown here is derived from an EMBL/GenBank/DDBJ whole genome shotgun (WGS) entry which is preliminary data.</text>
</comment>
<reference evidence="3" key="1">
    <citation type="journal article" date="2019" name="Int. J. Syst. Evol. Microbiol.">
        <title>The Global Catalogue of Microorganisms (GCM) 10K type strain sequencing project: providing services to taxonomists for standard genome sequencing and annotation.</title>
        <authorList>
            <consortium name="The Broad Institute Genomics Platform"/>
            <consortium name="The Broad Institute Genome Sequencing Center for Infectious Disease"/>
            <person name="Wu L."/>
            <person name="Ma J."/>
        </authorList>
    </citation>
    <scope>NUCLEOTIDE SEQUENCE [LARGE SCALE GENOMIC DNA]</scope>
    <source>
        <strain evidence="3">JCM 17593</strain>
    </source>
</reference>
<dbReference type="EMBL" id="BAABBX010000015">
    <property type="protein sequence ID" value="GAA4190411.1"/>
    <property type="molecule type" value="Genomic_DNA"/>
</dbReference>
<dbReference type="Proteomes" id="UP001500213">
    <property type="component" value="Unassembled WGS sequence"/>
</dbReference>
<keyword evidence="3" id="KW-1185">Reference proteome</keyword>
<protein>
    <submittedName>
        <fullName evidence="2">Uncharacterized protein</fullName>
    </submittedName>
</protein>
<gene>
    <name evidence="2" type="ORF">GCM10022288_19710</name>
</gene>
<organism evidence="2 3">
    <name type="scientific">Gryllotalpicola kribbensis</name>
    <dbReference type="NCBI Taxonomy" id="993084"/>
    <lineage>
        <taxon>Bacteria</taxon>
        <taxon>Bacillati</taxon>
        <taxon>Actinomycetota</taxon>
        <taxon>Actinomycetes</taxon>
        <taxon>Micrococcales</taxon>
        <taxon>Microbacteriaceae</taxon>
        <taxon>Gryllotalpicola</taxon>
    </lineage>
</organism>
<feature type="region of interest" description="Disordered" evidence="1">
    <location>
        <begin position="1"/>
        <end position="31"/>
    </location>
</feature>
<sequence length="84" mass="8927">MRAQAHGTKDLAYRSRAAPANRRASDDEPAAGRLRANAKANCSPSVHQRVGRTFTEGDVRRSSLTACTAHRAIASQGAVRPSSP</sequence>
<evidence type="ECO:0000313" key="2">
    <source>
        <dbReference type="EMBL" id="GAA4190411.1"/>
    </source>
</evidence>